<gene>
    <name evidence="9" type="ORF">MXD59_22275</name>
</gene>
<keyword evidence="10" id="KW-1185">Reference proteome</keyword>
<evidence type="ECO:0000256" key="2">
    <source>
        <dbReference type="ARBA" id="ARBA00022448"/>
    </source>
</evidence>
<feature type="domain" description="ABC transmembrane type-1" evidence="8">
    <location>
        <begin position="103"/>
        <end position="283"/>
    </location>
</feature>
<sequence>MATMELVTDTAPAPDRNSAAKATLDRALVDLSPDGHGRGVEIRRRIRFWSGWTLRIGVPVFLVVFWQLALNWKWTSEDTLPSPKTILEAYKYLWNNGSLQDAIPVSLRRAGTGLLIGGFAGLLLGIFAGLWKIGEEIFDATLQMLRTVPFIALVPLFVTWFGIDESSKLALITAAALFPLYLNTFQAVKNTDQKLIEAGRTFGLSGFQIARRIIFPTALPGILTGLRFACSFSLLSLVLAEQVNSTAGIGFLIINAQNNQRPDIVIAGIWIYAVLGILIDLLMRGVERLALPWRARVGIG</sequence>
<feature type="transmembrane region" description="Helical" evidence="7">
    <location>
        <begin position="264"/>
        <end position="283"/>
    </location>
</feature>
<dbReference type="InterPro" id="IPR035906">
    <property type="entry name" value="MetI-like_sf"/>
</dbReference>
<evidence type="ECO:0000313" key="10">
    <source>
        <dbReference type="Proteomes" id="UP001201873"/>
    </source>
</evidence>
<evidence type="ECO:0000259" key="8">
    <source>
        <dbReference type="PROSITE" id="PS50928"/>
    </source>
</evidence>
<dbReference type="RefSeq" id="WP_248826559.1">
    <property type="nucleotide sequence ID" value="NZ_JALKFT010000034.1"/>
</dbReference>
<dbReference type="SUPFAM" id="SSF161098">
    <property type="entry name" value="MetI-like"/>
    <property type="match status" value="1"/>
</dbReference>
<dbReference type="Proteomes" id="UP001201873">
    <property type="component" value="Unassembled WGS sequence"/>
</dbReference>
<comment type="subcellular location">
    <subcellularLocation>
        <location evidence="1 7">Cell membrane</location>
        <topology evidence="1 7">Multi-pass membrane protein</topology>
    </subcellularLocation>
</comment>
<protein>
    <submittedName>
        <fullName evidence="9">ABC transporter permease</fullName>
    </submittedName>
</protein>
<organism evidence="9 10">
    <name type="scientific">Frankia umida</name>
    <dbReference type="NCBI Taxonomy" id="573489"/>
    <lineage>
        <taxon>Bacteria</taxon>
        <taxon>Bacillati</taxon>
        <taxon>Actinomycetota</taxon>
        <taxon>Actinomycetes</taxon>
        <taxon>Frankiales</taxon>
        <taxon>Frankiaceae</taxon>
        <taxon>Frankia</taxon>
    </lineage>
</organism>
<evidence type="ECO:0000256" key="1">
    <source>
        <dbReference type="ARBA" id="ARBA00004651"/>
    </source>
</evidence>
<feature type="transmembrane region" description="Helical" evidence="7">
    <location>
        <begin position="52"/>
        <end position="70"/>
    </location>
</feature>
<evidence type="ECO:0000256" key="4">
    <source>
        <dbReference type="ARBA" id="ARBA00022692"/>
    </source>
</evidence>
<keyword evidence="6 7" id="KW-0472">Membrane</keyword>
<comment type="similarity">
    <text evidence="7">Belongs to the binding-protein-dependent transport system permease family.</text>
</comment>
<evidence type="ECO:0000256" key="7">
    <source>
        <dbReference type="RuleBase" id="RU363032"/>
    </source>
</evidence>
<dbReference type="EMBL" id="JALKFT010000034">
    <property type="protein sequence ID" value="MCK9878459.1"/>
    <property type="molecule type" value="Genomic_DNA"/>
</dbReference>
<dbReference type="Pfam" id="PF00528">
    <property type="entry name" value="BPD_transp_1"/>
    <property type="match status" value="1"/>
</dbReference>
<evidence type="ECO:0000313" key="9">
    <source>
        <dbReference type="EMBL" id="MCK9878459.1"/>
    </source>
</evidence>
<dbReference type="CDD" id="cd06261">
    <property type="entry name" value="TM_PBP2"/>
    <property type="match status" value="1"/>
</dbReference>
<dbReference type="PANTHER" id="PTHR30151:SF38">
    <property type="entry name" value="ALIPHATIC SULFONATES TRANSPORT PERMEASE PROTEIN SSUC-RELATED"/>
    <property type="match status" value="1"/>
</dbReference>
<dbReference type="Gene3D" id="1.10.3720.10">
    <property type="entry name" value="MetI-like"/>
    <property type="match status" value="1"/>
</dbReference>
<evidence type="ECO:0000256" key="6">
    <source>
        <dbReference type="ARBA" id="ARBA00023136"/>
    </source>
</evidence>
<name>A0ABT0K3S1_9ACTN</name>
<dbReference type="PANTHER" id="PTHR30151">
    <property type="entry name" value="ALKANE SULFONATE ABC TRANSPORTER-RELATED, MEMBRANE SUBUNIT"/>
    <property type="match status" value="1"/>
</dbReference>
<keyword evidence="3" id="KW-1003">Cell membrane</keyword>
<feature type="transmembrane region" description="Helical" evidence="7">
    <location>
        <begin position="145"/>
        <end position="163"/>
    </location>
</feature>
<reference evidence="9 10" key="1">
    <citation type="submission" date="2022-04" db="EMBL/GenBank/DDBJ databases">
        <title>Genome diversity in the genus Frankia.</title>
        <authorList>
            <person name="Carlos-Shanley C."/>
            <person name="Hahn D."/>
        </authorList>
    </citation>
    <scope>NUCLEOTIDE SEQUENCE [LARGE SCALE GENOMIC DNA]</scope>
    <source>
        <strain evidence="9 10">Ag45/Mut15</strain>
    </source>
</reference>
<dbReference type="PROSITE" id="PS50928">
    <property type="entry name" value="ABC_TM1"/>
    <property type="match status" value="1"/>
</dbReference>
<dbReference type="InterPro" id="IPR000515">
    <property type="entry name" value="MetI-like"/>
</dbReference>
<evidence type="ECO:0000256" key="5">
    <source>
        <dbReference type="ARBA" id="ARBA00022989"/>
    </source>
</evidence>
<keyword evidence="5 7" id="KW-1133">Transmembrane helix</keyword>
<evidence type="ECO:0000256" key="3">
    <source>
        <dbReference type="ARBA" id="ARBA00022475"/>
    </source>
</evidence>
<comment type="caution">
    <text evidence="9">The sequence shown here is derived from an EMBL/GenBank/DDBJ whole genome shotgun (WGS) entry which is preliminary data.</text>
</comment>
<feature type="transmembrane region" description="Helical" evidence="7">
    <location>
        <begin position="114"/>
        <end position="133"/>
    </location>
</feature>
<feature type="transmembrane region" description="Helical" evidence="7">
    <location>
        <begin position="169"/>
        <end position="188"/>
    </location>
</feature>
<keyword evidence="4 7" id="KW-0812">Transmembrane</keyword>
<accession>A0ABT0K3S1</accession>
<keyword evidence="2 7" id="KW-0813">Transport</keyword>
<proteinExistence type="inferred from homology"/>